<organism evidence="2 3">
    <name type="scientific">Nannocystis bainbridge</name>
    <dbReference type="NCBI Taxonomy" id="2995303"/>
    <lineage>
        <taxon>Bacteria</taxon>
        <taxon>Pseudomonadati</taxon>
        <taxon>Myxococcota</taxon>
        <taxon>Polyangia</taxon>
        <taxon>Nannocystales</taxon>
        <taxon>Nannocystaceae</taxon>
        <taxon>Nannocystis</taxon>
    </lineage>
</organism>
<dbReference type="Proteomes" id="UP001221686">
    <property type="component" value="Unassembled WGS sequence"/>
</dbReference>
<gene>
    <name evidence="2" type="ORF">POL25_11180</name>
</gene>
<sequence length="130" mass="14405">MESRIDAQALIDTIIAKAQKLLDALERLSTTAVGGAVPDVLRHLESHISELLSLMKEVTSLQGASKLLDELRKIVHCFQNVVTLGLANLGDPQELRQSIEDTIKDILTTNKDLQEDLENLLKHLNTKQQA</sequence>
<evidence type="ECO:0000313" key="3">
    <source>
        <dbReference type="Proteomes" id="UP001221686"/>
    </source>
</evidence>
<protein>
    <submittedName>
        <fullName evidence="2">Uncharacterized protein</fullName>
    </submittedName>
</protein>
<evidence type="ECO:0000256" key="1">
    <source>
        <dbReference type="SAM" id="Coils"/>
    </source>
</evidence>
<proteinExistence type="predicted"/>
<evidence type="ECO:0000313" key="2">
    <source>
        <dbReference type="EMBL" id="MDC0717459.1"/>
    </source>
</evidence>
<feature type="coiled-coil region" evidence="1">
    <location>
        <begin position="96"/>
        <end position="130"/>
    </location>
</feature>
<comment type="caution">
    <text evidence="2">The sequence shown here is derived from an EMBL/GenBank/DDBJ whole genome shotgun (WGS) entry which is preliminary data.</text>
</comment>
<name>A0ABT5DWJ0_9BACT</name>
<keyword evidence="1" id="KW-0175">Coiled coil</keyword>
<dbReference type="RefSeq" id="WP_272085946.1">
    <property type="nucleotide sequence ID" value="NZ_JAQNDL010000001.1"/>
</dbReference>
<accession>A0ABT5DWJ0</accession>
<keyword evidence="3" id="KW-1185">Reference proteome</keyword>
<reference evidence="2 3" key="1">
    <citation type="submission" date="2022-11" db="EMBL/GenBank/DDBJ databases">
        <title>Minimal conservation of predation-associated metabolite biosynthetic gene clusters underscores biosynthetic potential of Myxococcota including descriptions for ten novel species: Archangium lansinium sp. nov., Myxococcus landrumus sp. nov., Nannocystis bai.</title>
        <authorList>
            <person name="Ahearne A."/>
            <person name="Stevens C."/>
            <person name="Dowd S."/>
        </authorList>
    </citation>
    <scope>NUCLEOTIDE SEQUENCE [LARGE SCALE GENOMIC DNA]</scope>
    <source>
        <strain evidence="2 3">BB15-2</strain>
    </source>
</reference>
<dbReference type="EMBL" id="JAQNDL010000001">
    <property type="protein sequence ID" value="MDC0717459.1"/>
    <property type="molecule type" value="Genomic_DNA"/>
</dbReference>